<organism evidence="1 2">
    <name type="scientific">Seriola dumerili</name>
    <name type="common">Greater amberjack</name>
    <name type="synonym">Caranx dumerili</name>
    <dbReference type="NCBI Taxonomy" id="41447"/>
    <lineage>
        <taxon>Eukaryota</taxon>
        <taxon>Metazoa</taxon>
        <taxon>Chordata</taxon>
        <taxon>Craniata</taxon>
        <taxon>Vertebrata</taxon>
        <taxon>Euteleostomi</taxon>
        <taxon>Actinopterygii</taxon>
        <taxon>Neopterygii</taxon>
        <taxon>Teleostei</taxon>
        <taxon>Neoteleostei</taxon>
        <taxon>Acanthomorphata</taxon>
        <taxon>Carangaria</taxon>
        <taxon>Carangiformes</taxon>
        <taxon>Carangidae</taxon>
        <taxon>Seriola</taxon>
    </lineage>
</organism>
<protein>
    <submittedName>
        <fullName evidence="1">Uncharacterized protein</fullName>
    </submittedName>
</protein>
<evidence type="ECO:0000313" key="1">
    <source>
        <dbReference type="Ensembl" id="ENSSDUP00000005455.1"/>
    </source>
</evidence>
<dbReference type="Ensembl" id="ENSSDUT00000005559.1">
    <property type="protein sequence ID" value="ENSSDUP00000005455.1"/>
    <property type="gene ID" value="ENSSDUG00000004031.1"/>
</dbReference>
<proteinExistence type="predicted"/>
<sequence length="58" mass="6230">TEVNRYASAPPPLPTHPYLWPVSGHLFLLLICTSFQSECQREASTPGGEGGVESDASK</sequence>
<dbReference type="Proteomes" id="UP000261420">
    <property type="component" value="Unplaced"/>
</dbReference>
<name>A0A3B4THM6_SERDU</name>
<reference evidence="1" key="2">
    <citation type="submission" date="2025-09" db="UniProtKB">
        <authorList>
            <consortium name="Ensembl"/>
        </authorList>
    </citation>
    <scope>IDENTIFICATION</scope>
</reference>
<reference evidence="1" key="1">
    <citation type="submission" date="2025-08" db="UniProtKB">
        <authorList>
            <consortium name="Ensembl"/>
        </authorList>
    </citation>
    <scope>IDENTIFICATION</scope>
</reference>
<accession>A0A3B4THM6</accession>
<evidence type="ECO:0000313" key="2">
    <source>
        <dbReference type="Proteomes" id="UP000261420"/>
    </source>
</evidence>
<dbReference type="AlphaFoldDB" id="A0A3B4THM6"/>
<keyword evidence="2" id="KW-1185">Reference proteome</keyword>